<evidence type="ECO:0000256" key="2">
    <source>
        <dbReference type="ARBA" id="ARBA00022475"/>
    </source>
</evidence>
<dbReference type="InterPro" id="IPR001123">
    <property type="entry name" value="LeuE-type"/>
</dbReference>
<protein>
    <submittedName>
        <fullName evidence="7">L-lysine exporter family protein LysE/ArgO</fullName>
    </submittedName>
</protein>
<evidence type="ECO:0000256" key="3">
    <source>
        <dbReference type="ARBA" id="ARBA00022692"/>
    </source>
</evidence>
<dbReference type="PANTHER" id="PTHR30086">
    <property type="entry name" value="ARGININE EXPORTER PROTEIN ARGO"/>
    <property type="match status" value="1"/>
</dbReference>
<feature type="transmembrane region" description="Helical" evidence="6">
    <location>
        <begin position="106"/>
        <end position="126"/>
    </location>
</feature>
<keyword evidence="3 6" id="KW-0812">Transmembrane</keyword>
<sequence length="202" mass="21583">MNPLYWQGLGLGSSLIVAIGAQNAHVLRMGLLRRYAWQTAAICALCDSILITIGLLGMGALLASSPALLAVARYGGAAYLAWYALRALRAATESHALDSEPNSTVSSWRSALLTALGFSLLNPHVYLDTVLLLGSIGGRNPWPERMNFGLGAITASVVWFFCLAGLASLLAPWLRRPIIWRAIDLLTAFVMGSLAISLLVFG</sequence>
<name>A0A1K2HPP1_9NEIS</name>
<evidence type="ECO:0000313" key="8">
    <source>
        <dbReference type="Proteomes" id="UP000186513"/>
    </source>
</evidence>
<dbReference type="OrthoDB" id="5638726at2"/>
<dbReference type="Proteomes" id="UP000186513">
    <property type="component" value="Unassembled WGS sequence"/>
</dbReference>
<keyword evidence="5 6" id="KW-0472">Membrane</keyword>
<evidence type="ECO:0000256" key="5">
    <source>
        <dbReference type="ARBA" id="ARBA00023136"/>
    </source>
</evidence>
<dbReference type="AlphaFoldDB" id="A0A1K2HPP1"/>
<gene>
    <name evidence="7" type="ORF">SAMN02745887_03152</name>
</gene>
<evidence type="ECO:0000313" key="7">
    <source>
        <dbReference type="EMBL" id="SFZ78727.1"/>
    </source>
</evidence>
<keyword evidence="4 6" id="KW-1133">Transmembrane helix</keyword>
<feature type="transmembrane region" description="Helical" evidence="6">
    <location>
        <begin position="182"/>
        <end position="201"/>
    </location>
</feature>
<dbReference type="PANTHER" id="PTHR30086:SF20">
    <property type="entry name" value="ARGININE EXPORTER PROTEIN ARGO-RELATED"/>
    <property type="match status" value="1"/>
</dbReference>
<reference evidence="7 8" key="1">
    <citation type="submission" date="2016-11" db="EMBL/GenBank/DDBJ databases">
        <authorList>
            <person name="Jaros S."/>
            <person name="Januszkiewicz K."/>
            <person name="Wedrychowicz H."/>
        </authorList>
    </citation>
    <scope>NUCLEOTIDE SEQUENCE [LARGE SCALE GENOMIC DNA]</scope>
    <source>
        <strain evidence="7 8">DSM 18899</strain>
    </source>
</reference>
<dbReference type="GO" id="GO:0005886">
    <property type="term" value="C:plasma membrane"/>
    <property type="evidence" value="ECO:0007669"/>
    <property type="project" value="UniProtKB-SubCell"/>
</dbReference>
<organism evidence="7 8">
    <name type="scientific">Chitinimonas taiwanensis DSM 18899</name>
    <dbReference type="NCBI Taxonomy" id="1121279"/>
    <lineage>
        <taxon>Bacteria</taxon>
        <taxon>Pseudomonadati</taxon>
        <taxon>Pseudomonadota</taxon>
        <taxon>Betaproteobacteria</taxon>
        <taxon>Neisseriales</taxon>
        <taxon>Chitinibacteraceae</taxon>
        <taxon>Chitinimonas</taxon>
    </lineage>
</organism>
<comment type="subcellular location">
    <subcellularLocation>
        <location evidence="1">Cell membrane</location>
        <topology evidence="1">Multi-pass membrane protein</topology>
    </subcellularLocation>
</comment>
<feature type="transmembrane region" description="Helical" evidence="6">
    <location>
        <begin position="39"/>
        <end position="61"/>
    </location>
</feature>
<dbReference type="Pfam" id="PF01810">
    <property type="entry name" value="LysE"/>
    <property type="match status" value="1"/>
</dbReference>
<keyword evidence="8" id="KW-1185">Reference proteome</keyword>
<dbReference type="GO" id="GO:0015171">
    <property type="term" value="F:amino acid transmembrane transporter activity"/>
    <property type="evidence" value="ECO:0007669"/>
    <property type="project" value="TreeGrafter"/>
</dbReference>
<accession>A0A1K2HPP1</accession>
<feature type="transmembrane region" description="Helical" evidence="6">
    <location>
        <begin position="6"/>
        <end position="27"/>
    </location>
</feature>
<dbReference type="EMBL" id="FPKR01000013">
    <property type="protein sequence ID" value="SFZ78727.1"/>
    <property type="molecule type" value="Genomic_DNA"/>
</dbReference>
<evidence type="ECO:0000256" key="4">
    <source>
        <dbReference type="ARBA" id="ARBA00022989"/>
    </source>
</evidence>
<evidence type="ECO:0000256" key="6">
    <source>
        <dbReference type="SAM" id="Phobius"/>
    </source>
</evidence>
<dbReference type="STRING" id="1121279.SAMN02745887_03152"/>
<proteinExistence type="predicted"/>
<feature type="transmembrane region" description="Helical" evidence="6">
    <location>
        <begin position="146"/>
        <end position="170"/>
    </location>
</feature>
<keyword evidence="2" id="KW-1003">Cell membrane</keyword>
<evidence type="ECO:0000256" key="1">
    <source>
        <dbReference type="ARBA" id="ARBA00004651"/>
    </source>
</evidence>
<dbReference type="RefSeq" id="WP_072429641.1">
    <property type="nucleotide sequence ID" value="NZ_FPKR01000013.1"/>
</dbReference>